<comment type="pathway">
    <text evidence="1 10">Metabolic intermediate biosynthesis; 1-deoxy-D-xylulose 5-phosphate biosynthesis; 1-deoxy-D-xylulose 5-phosphate from D-glyceraldehyde 3-phosphate and pyruvate: step 1/1.</text>
</comment>
<dbReference type="EMBL" id="CP116394">
    <property type="protein sequence ID" value="WCE47086.1"/>
    <property type="molecule type" value="Genomic_DNA"/>
</dbReference>
<evidence type="ECO:0000256" key="1">
    <source>
        <dbReference type="ARBA" id="ARBA00004980"/>
    </source>
</evidence>
<dbReference type="GO" id="GO:0019288">
    <property type="term" value="P:isopentenyl diphosphate biosynthetic process, methylerythritol 4-phosphate pathway"/>
    <property type="evidence" value="ECO:0007669"/>
    <property type="project" value="TreeGrafter"/>
</dbReference>
<dbReference type="Proteomes" id="UP001211044">
    <property type="component" value="Chromosome"/>
</dbReference>
<proteinExistence type="inferred from homology"/>
<evidence type="ECO:0000259" key="11">
    <source>
        <dbReference type="SMART" id="SM00861"/>
    </source>
</evidence>
<dbReference type="PANTHER" id="PTHR43322">
    <property type="entry name" value="1-D-DEOXYXYLULOSE 5-PHOSPHATE SYNTHASE-RELATED"/>
    <property type="match status" value="1"/>
</dbReference>
<dbReference type="CDD" id="cd02007">
    <property type="entry name" value="TPP_DXS"/>
    <property type="match status" value="1"/>
</dbReference>
<dbReference type="Gene3D" id="3.40.50.920">
    <property type="match status" value="1"/>
</dbReference>
<dbReference type="GO" id="GO:0016114">
    <property type="term" value="P:terpenoid biosynthetic process"/>
    <property type="evidence" value="ECO:0007669"/>
    <property type="project" value="UniProtKB-UniRule"/>
</dbReference>
<sequence length="638" mass="68921">MSEHLKYIQSPADLKKLNSAQAKELASEIRHFLVQSVSKTGGHLGPNLGVVELTIALHRQFTSPRDLIVFDTGHQAYVHKLLTGRQDFTNLRQKGGLSGYPSRAESAHDVVENSHASTALSWAEGISRARKMDRKDDWVVAVIGDGALTGGMAWEALDTIAEEAGDKLIVVVNDNGRSYAPTIGGLAHHLDAIRTNPHYEKALSWGKRHLKSKGMPGELAYDALHGLKAGVKDVLVPDMMFENLGIKYTGPVNGHDISALEFAFARAKEYGAPVIVHTITEKGRGYTPAEQDIADRFHAVGKIHPETGLPIAPARFGWTAVFADEIVKIAREDERIVGVVAAMMQPVGLLPMYKQFPDRVIDVGIAEQNALTMSAGLAYGGKHPVVALYSTFLNRAFDQLLMDIGLHDEPVTVVLDRAGITGSDGPSHNGMWDMSIAAIVPGMKLAAPRDETRVRQSLREATSWQEGPTLVRYPKGSIGSDIEAIGVLNGEPDTKWAAHIGAPEIIAEAGSGDVEILILALGAFAQTGIEVARLLSEGAHVRVVDPLWAMPLDSRVGEAVSAADLVVTIEDGLAQSGFAAVLNSWMQQNDCFTPTKNFGIAKQYLEHASRDQVINELGLEPAQIAETVQRTMRGLKLS</sequence>
<dbReference type="SUPFAM" id="SSF52518">
    <property type="entry name" value="Thiamin diphosphate-binding fold (THDP-binding)"/>
    <property type="match status" value="2"/>
</dbReference>
<dbReference type="CDD" id="cd07033">
    <property type="entry name" value="TPP_PYR_DXS_TK_like"/>
    <property type="match status" value="1"/>
</dbReference>
<comment type="catalytic activity">
    <reaction evidence="10">
        <text>D-glyceraldehyde 3-phosphate + pyruvate + H(+) = 1-deoxy-D-xylulose 5-phosphate + CO2</text>
        <dbReference type="Rhea" id="RHEA:12605"/>
        <dbReference type="ChEBI" id="CHEBI:15361"/>
        <dbReference type="ChEBI" id="CHEBI:15378"/>
        <dbReference type="ChEBI" id="CHEBI:16526"/>
        <dbReference type="ChEBI" id="CHEBI:57792"/>
        <dbReference type="ChEBI" id="CHEBI:59776"/>
        <dbReference type="EC" id="2.2.1.7"/>
    </reaction>
</comment>
<dbReference type="InterPro" id="IPR009014">
    <property type="entry name" value="Transketo_C/PFOR_II"/>
</dbReference>
<dbReference type="NCBIfam" id="NF003933">
    <property type="entry name" value="PRK05444.2-2"/>
    <property type="match status" value="1"/>
</dbReference>
<feature type="binding site" evidence="10">
    <location>
        <position position="74"/>
    </location>
    <ligand>
        <name>thiamine diphosphate</name>
        <dbReference type="ChEBI" id="CHEBI:58937"/>
    </ligand>
</feature>
<feature type="binding site" evidence="10">
    <location>
        <position position="175"/>
    </location>
    <ligand>
        <name>thiamine diphosphate</name>
        <dbReference type="ChEBI" id="CHEBI:58937"/>
    </ligand>
</feature>
<feature type="binding site" evidence="10">
    <location>
        <position position="145"/>
    </location>
    <ligand>
        <name>Mg(2+)</name>
        <dbReference type="ChEBI" id="CHEBI:18420"/>
    </ligand>
</feature>
<keyword evidence="5 10" id="KW-0479">Metal-binding</keyword>
<dbReference type="PROSITE" id="PS00802">
    <property type="entry name" value="TRANSKETOLASE_2"/>
    <property type="match status" value="1"/>
</dbReference>
<protein>
    <recommendedName>
        <fullName evidence="10">1-deoxy-D-xylulose-5-phosphate synthase</fullName>
        <ecNumber evidence="10">2.2.1.7</ecNumber>
    </recommendedName>
    <alternativeName>
        <fullName evidence="10">1-deoxyxylulose-5-phosphate synthase</fullName>
        <shortName evidence="10">DXP synthase</shortName>
        <shortName evidence="10">DXPS</shortName>
    </alternativeName>
</protein>
<feature type="binding site" evidence="10">
    <location>
        <begin position="114"/>
        <end position="116"/>
    </location>
    <ligand>
        <name>thiamine diphosphate</name>
        <dbReference type="ChEBI" id="CHEBI:58937"/>
    </ligand>
</feature>
<evidence type="ECO:0000256" key="2">
    <source>
        <dbReference type="ARBA" id="ARBA00011081"/>
    </source>
</evidence>
<comment type="cofactor">
    <cofactor evidence="10">
        <name>Mg(2+)</name>
        <dbReference type="ChEBI" id="CHEBI:18420"/>
    </cofactor>
    <text evidence="10">Binds 1 Mg(2+) ion per subunit.</text>
</comment>
<gene>
    <name evidence="10 12" type="primary">dxs</name>
    <name evidence="12" type="ORF">PIG85_05415</name>
</gene>
<name>A0AB38XRY6_9ACTO</name>
<evidence type="ECO:0000256" key="9">
    <source>
        <dbReference type="ARBA" id="ARBA00023229"/>
    </source>
</evidence>
<feature type="binding site" evidence="10">
    <location>
        <position position="286"/>
    </location>
    <ligand>
        <name>thiamine diphosphate</name>
        <dbReference type="ChEBI" id="CHEBI:58937"/>
    </ligand>
</feature>
<keyword evidence="7 10" id="KW-0784">Thiamine biosynthesis</keyword>
<dbReference type="InterPro" id="IPR005475">
    <property type="entry name" value="Transketolase-like_Pyr-bd"/>
</dbReference>
<evidence type="ECO:0000256" key="6">
    <source>
        <dbReference type="ARBA" id="ARBA00022842"/>
    </source>
</evidence>
<dbReference type="InterPro" id="IPR020826">
    <property type="entry name" value="Transketolase_BS"/>
</dbReference>
<dbReference type="GO" id="GO:0009228">
    <property type="term" value="P:thiamine biosynthetic process"/>
    <property type="evidence" value="ECO:0007669"/>
    <property type="project" value="UniProtKB-UniRule"/>
</dbReference>
<dbReference type="GO" id="GO:0000287">
    <property type="term" value="F:magnesium ion binding"/>
    <property type="evidence" value="ECO:0007669"/>
    <property type="project" value="UniProtKB-UniRule"/>
</dbReference>
<dbReference type="Pfam" id="PF02779">
    <property type="entry name" value="Transket_pyr"/>
    <property type="match status" value="1"/>
</dbReference>
<feature type="binding site" evidence="10">
    <location>
        <position position="175"/>
    </location>
    <ligand>
        <name>Mg(2+)</name>
        <dbReference type="ChEBI" id="CHEBI:18420"/>
    </ligand>
</feature>
<feature type="binding site" evidence="10">
    <location>
        <begin position="146"/>
        <end position="147"/>
    </location>
    <ligand>
        <name>thiamine diphosphate</name>
        <dbReference type="ChEBI" id="CHEBI:58937"/>
    </ligand>
</feature>
<dbReference type="InterPro" id="IPR049557">
    <property type="entry name" value="Transketolase_CS"/>
</dbReference>
<evidence type="ECO:0000256" key="4">
    <source>
        <dbReference type="ARBA" id="ARBA00022679"/>
    </source>
</evidence>
<feature type="binding site" evidence="10">
    <location>
        <position position="367"/>
    </location>
    <ligand>
        <name>thiamine diphosphate</name>
        <dbReference type="ChEBI" id="CHEBI:58937"/>
    </ligand>
</feature>
<dbReference type="NCBIfam" id="TIGR00204">
    <property type="entry name" value="dxs"/>
    <property type="match status" value="1"/>
</dbReference>
<feature type="domain" description="Transketolase-like pyrimidine-binding" evidence="11">
    <location>
        <begin position="316"/>
        <end position="480"/>
    </location>
</feature>
<dbReference type="GO" id="GO:0008661">
    <property type="term" value="F:1-deoxy-D-xylulose-5-phosphate synthase activity"/>
    <property type="evidence" value="ECO:0007669"/>
    <property type="project" value="UniProtKB-UniRule"/>
</dbReference>
<accession>A0AB38XRY6</accession>
<dbReference type="EC" id="2.2.1.7" evidence="10"/>
<evidence type="ECO:0000313" key="13">
    <source>
        <dbReference type="Proteomes" id="UP001211044"/>
    </source>
</evidence>
<dbReference type="RefSeq" id="WP_004805286.1">
    <property type="nucleotide sequence ID" value="NZ_CP116394.1"/>
</dbReference>
<evidence type="ECO:0000313" key="12">
    <source>
        <dbReference type="EMBL" id="WCE47086.1"/>
    </source>
</evidence>
<comment type="function">
    <text evidence="10">Catalyzes the acyloin condensation reaction between C atoms 2 and 3 of pyruvate and glyceraldehyde 3-phosphate to yield 1-deoxy-D-xylulose-5-phosphate (DXP).</text>
</comment>
<dbReference type="AlphaFoldDB" id="A0AB38XRY6"/>
<dbReference type="SMART" id="SM00861">
    <property type="entry name" value="Transket_pyr"/>
    <property type="match status" value="1"/>
</dbReference>
<reference evidence="12" key="1">
    <citation type="submission" date="2023-01" db="EMBL/GenBank/DDBJ databases">
        <title>Comparative Genomic Analysis of the Clinically-Derived Winkia Strain NY0527 Provides Evidence into the Taxonomic Reassignment of Winkia neuii and Characterizes Their Virulence Traits.</title>
        <authorList>
            <person name="Cai X."/>
            <person name="Peng Y."/>
            <person name="Li M."/>
            <person name="Qiu Y."/>
            <person name="Wang Y."/>
            <person name="Xu L."/>
            <person name="Hou Q."/>
        </authorList>
    </citation>
    <scope>NUCLEOTIDE SEQUENCE</scope>
    <source>
        <strain evidence="12">NY0527</strain>
    </source>
</reference>
<evidence type="ECO:0000256" key="8">
    <source>
        <dbReference type="ARBA" id="ARBA00023052"/>
    </source>
</evidence>
<dbReference type="InterPro" id="IPR033248">
    <property type="entry name" value="Transketolase_C"/>
</dbReference>
<evidence type="ECO:0000256" key="10">
    <source>
        <dbReference type="HAMAP-Rule" id="MF_00315"/>
    </source>
</evidence>
<comment type="similarity">
    <text evidence="2 10">Belongs to the transketolase family. DXPS subfamily.</text>
</comment>
<keyword evidence="9 10" id="KW-0414">Isoprene biosynthesis</keyword>
<dbReference type="KEGG" id="wne:PIG85_05415"/>
<dbReference type="Gene3D" id="3.40.50.970">
    <property type="match status" value="2"/>
</dbReference>
<comment type="cofactor">
    <cofactor evidence="10">
        <name>thiamine diphosphate</name>
        <dbReference type="ChEBI" id="CHEBI:58937"/>
    </cofactor>
    <text evidence="10">Binds 1 thiamine pyrophosphate per subunit.</text>
</comment>
<dbReference type="PROSITE" id="PS00801">
    <property type="entry name" value="TRANSKETOLASE_1"/>
    <property type="match status" value="1"/>
</dbReference>
<dbReference type="Pfam" id="PF02780">
    <property type="entry name" value="Transketolase_C"/>
    <property type="match status" value="1"/>
</dbReference>
<dbReference type="InterPro" id="IPR005477">
    <property type="entry name" value="Dxylulose-5-P_synthase"/>
</dbReference>
<keyword evidence="6 10" id="KW-0460">Magnesium</keyword>
<evidence type="ECO:0000256" key="7">
    <source>
        <dbReference type="ARBA" id="ARBA00022977"/>
    </source>
</evidence>
<dbReference type="SUPFAM" id="SSF52922">
    <property type="entry name" value="TK C-terminal domain-like"/>
    <property type="match status" value="1"/>
</dbReference>
<evidence type="ECO:0000256" key="3">
    <source>
        <dbReference type="ARBA" id="ARBA00011738"/>
    </source>
</evidence>
<comment type="subunit">
    <text evidence="3 10">Homodimer.</text>
</comment>
<keyword evidence="4 10" id="KW-0808">Transferase</keyword>
<dbReference type="InterPro" id="IPR029061">
    <property type="entry name" value="THDP-binding"/>
</dbReference>
<keyword evidence="8 10" id="KW-0786">Thiamine pyrophosphate</keyword>
<dbReference type="PANTHER" id="PTHR43322:SF5">
    <property type="entry name" value="1-DEOXY-D-XYLULOSE-5-PHOSPHATE SYNTHASE, CHLOROPLASTIC"/>
    <property type="match status" value="1"/>
</dbReference>
<dbReference type="GO" id="GO:0005829">
    <property type="term" value="C:cytosol"/>
    <property type="evidence" value="ECO:0007669"/>
    <property type="project" value="TreeGrafter"/>
</dbReference>
<dbReference type="GO" id="GO:0030976">
    <property type="term" value="F:thiamine pyrophosphate binding"/>
    <property type="evidence" value="ECO:0007669"/>
    <property type="project" value="UniProtKB-UniRule"/>
</dbReference>
<evidence type="ECO:0000256" key="5">
    <source>
        <dbReference type="ARBA" id="ARBA00022723"/>
    </source>
</evidence>
<dbReference type="HAMAP" id="MF_00315">
    <property type="entry name" value="DXP_synth"/>
    <property type="match status" value="1"/>
</dbReference>
<dbReference type="Pfam" id="PF13292">
    <property type="entry name" value="DXP_synthase_N"/>
    <property type="match status" value="1"/>
</dbReference>
<organism evidence="12 13">
    <name type="scientific">Winkia neuii subsp. anitrata</name>
    <dbReference type="NCBI Taxonomy" id="29318"/>
    <lineage>
        <taxon>Bacteria</taxon>
        <taxon>Bacillati</taxon>
        <taxon>Actinomycetota</taxon>
        <taxon>Actinomycetes</taxon>
        <taxon>Actinomycetales</taxon>
        <taxon>Actinomycetaceae</taxon>
        <taxon>Winkia</taxon>
    </lineage>
</organism>